<evidence type="ECO:0000256" key="4">
    <source>
        <dbReference type="SAM" id="SignalP"/>
    </source>
</evidence>
<evidence type="ECO:0000259" key="6">
    <source>
        <dbReference type="Pfam" id="PF25944"/>
    </source>
</evidence>
<evidence type="ECO:0000313" key="8">
    <source>
        <dbReference type="EMBL" id="QEL20757.1"/>
    </source>
</evidence>
<feature type="domain" description="Multidrug resistance protein MdtA-like C-terminal permuted SH3" evidence="7">
    <location>
        <begin position="318"/>
        <end position="377"/>
    </location>
</feature>
<comment type="similarity">
    <text evidence="2">Belongs to the membrane fusion protein (MFP) (TC 8.A.1) family.</text>
</comment>
<dbReference type="Gene3D" id="1.10.287.470">
    <property type="entry name" value="Helix hairpin bin"/>
    <property type="match status" value="1"/>
</dbReference>
<dbReference type="OrthoDB" id="9816569at2"/>
<protein>
    <submittedName>
        <fullName evidence="8">Efflux RND transporter periplasmic adaptor subunit</fullName>
    </submittedName>
</protein>
<comment type="subcellular location">
    <subcellularLocation>
        <location evidence="1">Cell envelope</location>
    </subcellularLocation>
</comment>
<feature type="chain" id="PRO_5022663448" evidence="4">
    <location>
        <begin position="22"/>
        <end position="406"/>
    </location>
</feature>
<dbReference type="KEGG" id="lrs:PX52LOC_07869"/>
<dbReference type="InterPro" id="IPR006143">
    <property type="entry name" value="RND_pump_MFP"/>
</dbReference>
<dbReference type="SUPFAM" id="SSF111369">
    <property type="entry name" value="HlyD-like secretion proteins"/>
    <property type="match status" value="1"/>
</dbReference>
<dbReference type="Pfam" id="PF25967">
    <property type="entry name" value="RND-MFP_C"/>
    <property type="match status" value="1"/>
</dbReference>
<reference evidence="9" key="1">
    <citation type="submission" date="2019-08" db="EMBL/GenBank/DDBJ databases">
        <title>Limnoglobus roseus gen. nov., sp. nov., a novel freshwater planctomycete with a giant genome from the family Gemmataceae.</title>
        <authorList>
            <person name="Kulichevskaya I.S."/>
            <person name="Naumoff D.G."/>
            <person name="Miroshnikov K."/>
            <person name="Ivanova A."/>
            <person name="Philippov D.A."/>
            <person name="Hakobyan A."/>
            <person name="Rijpstra I.C."/>
            <person name="Sinninghe Damste J.S."/>
            <person name="Liesack W."/>
            <person name="Dedysh S.N."/>
        </authorList>
    </citation>
    <scope>NUCLEOTIDE SEQUENCE [LARGE SCALE GENOMIC DNA]</scope>
    <source>
        <strain evidence="9">PX52</strain>
    </source>
</reference>
<dbReference type="Pfam" id="PF25944">
    <property type="entry name" value="Beta-barrel_RND"/>
    <property type="match status" value="1"/>
</dbReference>
<evidence type="ECO:0000313" key="9">
    <source>
        <dbReference type="Proteomes" id="UP000324974"/>
    </source>
</evidence>
<dbReference type="InterPro" id="IPR058627">
    <property type="entry name" value="MdtA-like_C"/>
</dbReference>
<evidence type="ECO:0000259" key="5">
    <source>
        <dbReference type="Pfam" id="PF25917"/>
    </source>
</evidence>
<dbReference type="EMBL" id="CP042425">
    <property type="protein sequence ID" value="QEL20757.1"/>
    <property type="molecule type" value="Genomic_DNA"/>
</dbReference>
<organism evidence="8 9">
    <name type="scientific">Limnoglobus roseus</name>
    <dbReference type="NCBI Taxonomy" id="2598579"/>
    <lineage>
        <taxon>Bacteria</taxon>
        <taxon>Pseudomonadati</taxon>
        <taxon>Planctomycetota</taxon>
        <taxon>Planctomycetia</taxon>
        <taxon>Gemmatales</taxon>
        <taxon>Gemmataceae</taxon>
        <taxon>Limnoglobus</taxon>
    </lineage>
</organism>
<keyword evidence="4" id="KW-0732">Signal</keyword>
<dbReference type="NCBIfam" id="TIGR01730">
    <property type="entry name" value="RND_mfp"/>
    <property type="match status" value="1"/>
</dbReference>
<dbReference type="Pfam" id="PF25917">
    <property type="entry name" value="BSH_RND"/>
    <property type="match status" value="1"/>
</dbReference>
<dbReference type="PANTHER" id="PTHR30158:SF23">
    <property type="entry name" value="MULTIDRUG RESISTANCE PROTEIN MEXA"/>
    <property type="match status" value="1"/>
</dbReference>
<evidence type="ECO:0000256" key="3">
    <source>
        <dbReference type="SAM" id="Coils"/>
    </source>
</evidence>
<name>A0A5C1ARD0_9BACT</name>
<dbReference type="Gene3D" id="2.40.30.170">
    <property type="match status" value="1"/>
</dbReference>
<evidence type="ECO:0000259" key="7">
    <source>
        <dbReference type="Pfam" id="PF25967"/>
    </source>
</evidence>
<dbReference type="Gene3D" id="2.40.50.100">
    <property type="match status" value="1"/>
</dbReference>
<dbReference type="GO" id="GO:0046677">
    <property type="term" value="P:response to antibiotic"/>
    <property type="evidence" value="ECO:0007669"/>
    <property type="project" value="TreeGrafter"/>
</dbReference>
<dbReference type="GO" id="GO:0005886">
    <property type="term" value="C:plasma membrane"/>
    <property type="evidence" value="ECO:0007669"/>
    <property type="project" value="TreeGrafter"/>
</dbReference>
<evidence type="ECO:0000256" key="2">
    <source>
        <dbReference type="ARBA" id="ARBA00009477"/>
    </source>
</evidence>
<dbReference type="GO" id="GO:0022857">
    <property type="term" value="F:transmembrane transporter activity"/>
    <property type="evidence" value="ECO:0007669"/>
    <property type="project" value="InterPro"/>
</dbReference>
<dbReference type="GO" id="GO:0030313">
    <property type="term" value="C:cell envelope"/>
    <property type="evidence" value="ECO:0007669"/>
    <property type="project" value="UniProtKB-SubCell"/>
</dbReference>
<accession>A0A5C1ARD0</accession>
<dbReference type="InterPro" id="IPR058626">
    <property type="entry name" value="MdtA-like_b-barrel"/>
</dbReference>
<sequence length="406" mass="44558">MCAAMFVLVAGLAFPPAGVRADHPPKESKPVFPKDGRGAKVAFLEKEIEGSHKKVEAVGKGDEKPQKVVVTSPLVTDVVVTQHYSGLIRARRHIELRAFTAGYLEAVPVKEGQAVKKGDVLFKVAPALYKAKLDAELAEVKLAEIELANAKTLLDKKAATRQEVNLYEAKLAKAQAKAKLAEVELDFTSVKAPYDGFLGRLGQQEGSLVKEGDVLTSLSDNSVMWVYFHVPEARYLEHKARQGDSKDHSRLELADSRIDLVLADDSTFKQNAGNVVTIEGIFNQETGTIACRADFPNPDRLLRHGQTGTVLIRRTLKNVTAIPQRATFEILDRRYVSVVGKDDVVQLREIVVQNETEDLCVVKKGLDVTDKIVLEGGRQLRDGDTVESVFRKPEGATGRPKTTGEK</sequence>
<keyword evidence="3" id="KW-0175">Coiled coil</keyword>
<dbReference type="InterPro" id="IPR058625">
    <property type="entry name" value="MdtA-like_BSH"/>
</dbReference>
<feature type="domain" description="Multidrug resistance protein MdtA-like barrel-sandwich hybrid" evidence="5">
    <location>
        <begin position="93"/>
        <end position="214"/>
    </location>
</feature>
<feature type="domain" description="Multidrug resistance protein MdtA-like beta-barrel" evidence="6">
    <location>
        <begin position="224"/>
        <end position="313"/>
    </location>
</feature>
<dbReference type="AlphaFoldDB" id="A0A5C1ARD0"/>
<feature type="signal peptide" evidence="4">
    <location>
        <begin position="1"/>
        <end position="21"/>
    </location>
</feature>
<feature type="coiled-coil region" evidence="3">
    <location>
        <begin position="133"/>
        <end position="184"/>
    </location>
</feature>
<gene>
    <name evidence="8" type="ORF">PX52LOC_07869</name>
</gene>
<dbReference type="PANTHER" id="PTHR30158">
    <property type="entry name" value="ACRA/E-RELATED COMPONENT OF DRUG EFFLUX TRANSPORTER"/>
    <property type="match status" value="1"/>
</dbReference>
<evidence type="ECO:0000256" key="1">
    <source>
        <dbReference type="ARBA" id="ARBA00004196"/>
    </source>
</evidence>
<proteinExistence type="inferred from homology"/>
<keyword evidence="9" id="KW-1185">Reference proteome</keyword>
<dbReference type="Gene3D" id="2.40.420.20">
    <property type="match status" value="1"/>
</dbReference>
<dbReference type="Proteomes" id="UP000324974">
    <property type="component" value="Chromosome"/>
</dbReference>